<feature type="compositionally biased region" description="Basic and acidic residues" evidence="1">
    <location>
        <begin position="278"/>
        <end position="295"/>
    </location>
</feature>
<protein>
    <recommendedName>
        <fullName evidence="3">KfrA N-terminal DNA-binding domain-containing protein</fullName>
    </recommendedName>
</protein>
<evidence type="ECO:0008006" key="3">
    <source>
        <dbReference type="Google" id="ProtNLM"/>
    </source>
</evidence>
<accession>A0A0F9QGU8</accession>
<sequence length="346" mass="39463">MPRPAKITESAVESAVAELKSTHTPVNPYQVRKILGEGSIAKIGYFLKALGHTTDYSAEKDDPLTLKLVNMLRPVALELDEQSKERIRQATQQLNTELEEKATLVSSLERQLGDKQSVIDEFEAKLEKAIAERDLSRDKSQKLEVELARLEEKVIQQAEQLEAAKSVIQQKESETAEARNEMRIIIKDNNIARQAMQENHEAEIKIYKEELDKRSEDYSALSAELEAARSSSESLQEKIRQQGIEKEIANSEVKSLKSDVVNREQQIASLREQVKKVEQRLSKERHSHQLEKQESQQELSAIKARNVSLSNDNTRLENDCAFLRSLIQKFQISSDQTEDTSEDRRP</sequence>
<evidence type="ECO:0000256" key="1">
    <source>
        <dbReference type="SAM" id="MobiDB-lite"/>
    </source>
</evidence>
<name>A0A0F9QGU8_9ZZZZ</name>
<dbReference type="SUPFAM" id="SSF57997">
    <property type="entry name" value="Tropomyosin"/>
    <property type="match status" value="1"/>
</dbReference>
<organism evidence="2">
    <name type="scientific">marine sediment metagenome</name>
    <dbReference type="NCBI Taxonomy" id="412755"/>
    <lineage>
        <taxon>unclassified sequences</taxon>
        <taxon>metagenomes</taxon>
        <taxon>ecological metagenomes</taxon>
    </lineage>
</organism>
<feature type="region of interest" description="Disordered" evidence="1">
    <location>
        <begin position="278"/>
        <end position="298"/>
    </location>
</feature>
<dbReference type="EMBL" id="LAZR01001523">
    <property type="protein sequence ID" value="KKN43260.1"/>
    <property type="molecule type" value="Genomic_DNA"/>
</dbReference>
<dbReference type="AlphaFoldDB" id="A0A0F9QGU8"/>
<proteinExistence type="predicted"/>
<reference evidence="2" key="1">
    <citation type="journal article" date="2015" name="Nature">
        <title>Complex archaea that bridge the gap between prokaryotes and eukaryotes.</title>
        <authorList>
            <person name="Spang A."/>
            <person name="Saw J.H."/>
            <person name="Jorgensen S.L."/>
            <person name="Zaremba-Niedzwiedzka K."/>
            <person name="Martijn J."/>
            <person name="Lind A.E."/>
            <person name="van Eijk R."/>
            <person name="Schleper C."/>
            <person name="Guy L."/>
            <person name="Ettema T.J."/>
        </authorList>
    </citation>
    <scope>NUCLEOTIDE SEQUENCE</scope>
</reference>
<evidence type="ECO:0000313" key="2">
    <source>
        <dbReference type="EMBL" id="KKN43260.1"/>
    </source>
</evidence>
<comment type="caution">
    <text evidence="2">The sequence shown here is derived from an EMBL/GenBank/DDBJ whole genome shotgun (WGS) entry which is preliminary data.</text>
</comment>
<gene>
    <name evidence="2" type="ORF">LCGC14_0704940</name>
</gene>